<evidence type="ECO:0000256" key="1">
    <source>
        <dbReference type="SAM" id="Phobius"/>
    </source>
</evidence>
<dbReference type="EMBL" id="CP089982">
    <property type="protein sequence ID" value="WXA95651.1"/>
    <property type="molecule type" value="Genomic_DNA"/>
</dbReference>
<protein>
    <submittedName>
        <fullName evidence="2">EamA family transporter</fullName>
    </submittedName>
</protein>
<keyword evidence="3" id="KW-1185">Reference proteome</keyword>
<dbReference type="InterPro" id="IPR037185">
    <property type="entry name" value="EmrE-like"/>
</dbReference>
<keyword evidence="1" id="KW-0812">Transmembrane</keyword>
<evidence type="ECO:0000313" key="2">
    <source>
        <dbReference type="EMBL" id="WXA95651.1"/>
    </source>
</evidence>
<feature type="transmembrane region" description="Helical" evidence="1">
    <location>
        <begin position="64"/>
        <end position="84"/>
    </location>
</feature>
<organism evidence="2 3">
    <name type="scientific">Pendulispora brunnea</name>
    <dbReference type="NCBI Taxonomy" id="2905690"/>
    <lineage>
        <taxon>Bacteria</taxon>
        <taxon>Pseudomonadati</taxon>
        <taxon>Myxococcota</taxon>
        <taxon>Myxococcia</taxon>
        <taxon>Myxococcales</taxon>
        <taxon>Sorangiineae</taxon>
        <taxon>Pendulisporaceae</taxon>
        <taxon>Pendulispora</taxon>
    </lineage>
</organism>
<reference evidence="2 3" key="1">
    <citation type="submission" date="2021-12" db="EMBL/GenBank/DDBJ databases">
        <title>Discovery of the Pendulisporaceae a myxobacterial family with distinct sporulation behavior and unique specialized metabolism.</title>
        <authorList>
            <person name="Garcia R."/>
            <person name="Popoff A."/>
            <person name="Bader C.D."/>
            <person name="Loehr J."/>
            <person name="Walesch S."/>
            <person name="Walt C."/>
            <person name="Boldt J."/>
            <person name="Bunk B."/>
            <person name="Haeckl F.J.F.P.J."/>
            <person name="Gunesch A.P."/>
            <person name="Birkelbach J."/>
            <person name="Nuebel U."/>
            <person name="Pietschmann T."/>
            <person name="Bach T."/>
            <person name="Mueller R."/>
        </authorList>
    </citation>
    <scope>NUCLEOTIDE SEQUENCE [LARGE SCALE GENOMIC DNA]</scope>
    <source>
        <strain evidence="2 3">MSr12523</strain>
    </source>
</reference>
<gene>
    <name evidence="2" type="ORF">LZC95_02190</name>
</gene>
<dbReference type="SUPFAM" id="SSF103481">
    <property type="entry name" value="Multidrug resistance efflux transporter EmrE"/>
    <property type="match status" value="1"/>
</dbReference>
<dbReference type="RefSeq" id="WP_394846258.1">
    <property type="nucleotide sequence ID" value="NZ_CP089982.1"/>
</dbReference>
<dbReference type="Proteomes" id="UP001379533">
    <property type="component" value="Chromosome"/>
</dbReference>
<evidence type="ECO:0000313" key="3">
    <source>
        <dbReference type="Proteomes" id="UP001379533"/>
    </source>
</evidence>
<feature type="transmembrane region" description="Helical" evidence="1">
    <location>
        <begin position="35"/>
        <end position="52"/>
    </location>
</feature>
<accession>A0ABZ2KAI8</accession>
<keyword evidence="1" id="KW-0472">Membrane</keyword>
<sequence length="138" mass="13852">MSAFFPLAIVVVAGVVYHVAQKASGAVSPWPMLAIAYGAAFAVAIVMLFARGGDARLPAARDCMAGLALGLAAFGIEAGFFFVYRSGWPLASAQVIANLSVTAILAITGIMVFGEHLTAGRAAGLALAAGGATLIARG</sequence>
<keyword evidence="1" id="KW-1133">Transmembrane helix</keyword>
<name>A0ABZ2KAI8_9BACT</name>
<feature type="transmembrane region" description="Helical" evidence="1">
    <location>
        <begin position="90"/>
        <end position="113"/>
    </location>
</feature>
<proteinExistence type="predicted"/>